<sequence length="497" mass="56369">MTDNNGVVREIQAPQKSPTMVSQTQTQAQTQNTCPYDHLVILVHGIGKHEKEWTKTIKRINKLFCKIFYNKETENFDKRVKFIGTEWHSTMHNHLGTTIQDVTPTVGIPAVRQIVDDTLLDFLMWSTPTFAEPIYKEVTDQLNQAYHGFIKDYPNFNGRVSILAHSLGSIITYDILTNQPTTVSDNLKTHFNDADSTNSSSDSGCVNIPSFEEPGNISLWRKIKNYNEEKKESFHTNMTFTPLEFPVYNLYIIGSPVGALLSLRKHQQVPIPQCTNMYNIYNTCDPISYLIEPLIDKRFLQSEIEYLPKFTRKLSKLPKKFKKSKKIEKMITNTPNTNNSATPSPCLISAQQQQQQIQQQIQQISISSPNYSSVTTVTSTSIISTVSSSDTSSNSTTEKYSSIMDEEDEDDSSSGDDDQDDEDSSSNDTNVTPVDEDHESKLTRSKENINLFGGFRYDYALKPKGFHISEYGPMLTAHSSYWLSKEVLHFLGAKLLL</sequence>
<feature type="domain" description="DDHD" evidence="2">
    <location>
        <begin position="243"/>
        <end position="497"/>
    </location>
</feature>
<dbReference type="OMA" id="FIGTEWH"/>
<dbReference type="eggNOG" id="KOG2308">
    <property type="taxonomic scope" value="Eukaryota"/>
</dbReference>
<evidence type="ECO:0000259" key="2">
    <source>
        <dbReference type="PROSITE" id="PS51043"/>
    </source>
</evidence>
<feature type="compositionally biased region" description="Acidic residues" evidence="1">
    <location>
        <begin position="404"/>
        <end position="425"/>
    </location>
</feature>
<keyword evidence="4" id="KW-1185">Reference proteome</keyword>
<dbReference type="InterPro" id="IPR058055">
    <property type="entry name" value="PA-PLA1"/>
</dbReference>
<dbReference type="STRING" id="5786.F1A1F4"/>
<dbReference type="PROSITE" id="PS51043">
    <property type="entry name" value="DDHD"/>
    <property type="match status" value="1"/>
</dbReference>
<dbReference type="VEuPathDB" id="AmoebaDB:DICPUDRAFT_50997"/>
<dbReference type="AlphaFoldDB" id="F1A1F4"/>
<accession>F1A1F4</accession>
<dbReference type="Pfam" id="PF02862">
    <property type="entry name" value="DDHD"/>
    <property type="match status" value="1"/>
</dbReference>
<dbReference type="PANTHER" id="PTHR23509">
    <property type="entry name" value="PA-PL1 PHOSPHOLIPASE FAMILY"/>
    <property type="match status" value="1"/>
</dbReference>
<proteinExistence type="predicted"/>
<dbReference type="KEGG" id="dpp:DICPUDRAFT_50997"/>
<dbReference type="GeneID" id="10511414"/>
<reference evidence="4" key="1">
    <citation type="journal article" date="2011" name="Genome Biol.">
        <title>Comparative genomics of the social amoebae Dictyostelium discoideum and Dictyostelium purpureum.</title>
        <authorList>
            <consortium name="US DOE Joint Genome Institute (JGI-PGF)"/>
            <person name="Sucgang R."/>
            <person name="Kuo A."/>
            <person name="Tian X."/>
            <person name="Salerno W."/>
            <person name="Parikh A."/>
            <person name="Feasley C.L."/>
            <person name="Dalin E."/>
            <person name="Tu H."/>
            <person name="Huang E."/>
            <person name="Barry K."/>
            <person name="Lindquist E."/>
            <person name="Shapiro H."/>
            <person name="Bruce D."/>
            <person name="Schmutz J."/>
            <person name="Salamov A."/>
            <person name="Fey P."/>
            <person name="Gaudet P."/>
            <person name="Anjard C."/>
            <person name="Babu M.M."/>
            <person name="Basu S."/>
            <person name="Bushmanova Y."/>
            <person name="van der Wel H."/>
            <person name="Katoh-Kurasawa M."/>
            <person name="Dinh C."/>
            <person name="Coutinho P.M."/>
            <person name="Saito T."/>
            <person name="Elias M."/>
            <person name="Schaap P."/>
            <person name="Kay R.R."/>
            <person name="Henrissat B."/>
            <person name="Eichinger L."/>
            <person name="Rivero F."/>
            <person name="Putnam N.H."/>
            <person name="West C.M."/>
            <person name="Loomis W.F."/>
            <person name="Chisholm R.L."/>
            <person name="Shaulsky G."/>
            <person name="Strassmann J.E."/>
            <person name="Queller D.C."/>
            <person name="Kuspa A."/>
            <person name="Grigoriev I.V."/>
        </authorList>
    </citation>
    <scope>NUCLEOTIDE SEQUENCE [LARGE SCALE GENOMIC DNA]</scope>
    <source>
        <strain evidence="4">QSDP1</strain>
    </source>
</reference>
<evidence type="ECO:0000256" key="1">
    <source>
        <dbReference type="SAM" id="MobiDB-lite"/>
    </source>
</evidence>
<evidence type="ECO:0000313" key="4">
    <source>
        <dbReference type="Proteomes" id="UP000001064"/>
    </source>
</evidence>
<dbReference type="InParanoid" id="F1A1F4"/>
<evidence type="ECO:0000313" key="3">
    <source>
        <dbReference type="EMBL" id="EGC29978.1"/>
    </source>
</evidence>
<name>F1A1F4_DICPU</name>
<dbReference type="GO" id="GO:0046872">
    <property type="term" value="F:metal ion binding"/>
    <property type="evidence" value="ECO:0007669"/>
    <property type="project" value="InterPro"/>
</dbReference>
<dbReference type="GO" id="GO:0004620">
    <property type="term" value="F:phospholipase activity"/>
    <property type="evidence" value="ECO:0000318"/>
    <property type="project" value="GO_Central"/>
</dbReference>
<dbReference type="PANTHER" id="PTHR23509:SF8">
    <property type="entry name" value="DDHD DOMAIN-CONTAINING PROTEIN"/>
    <property type="match status" value="1"/>
</dbReference>
<dbReference type="GO" id="GO:0005737">
    <property type="term" value="C:cytoplasm"/>
    <property type="evidence" value="ECO:0000318"/>
    <property type="project" value="GO_Central"/>
</dbReference>
<dbReference type="Proteomes" id="UP000001064">
    <property type="component" value="Unassembled WGS sequence"/>
</dbReference>
<dbReference type="EMBL" id="GL871371">
    <property type="protein sequence ID" value="EGC29978.1"/>
    <property type="molecule type" value="Genomic_DNA"/>
</dbReference>
<protein>
    <recommendedName>
        <fullName evidence="2">DDHD domain-containing protein</fullName>
    </recommendedName>
</protein>
<feature type="region of interest" description="Disordered" evidence="1">
    <location>
        <begin position="1"/>
        <end position="28"/>
    </location>
</feature>
<dbReference type="RefSeq" id="XP_003293498.1">
    <property type="nucleotide sequence ID" value="XM_003293450.1"/>
</dbReference>
<dbReference type="InterPro" id="IPR004177">
    <property type="entry name" value="DDHD_dom"/>
</dbReference>
<gene>
    <name evidence="3" type="ORF">DICPUDRAFT_50997</name>
</gene>
<dbReference type="OrthoDB" id="69269at2759"/>
<feature type="region of interest" description="Disordered" evidence="1">
    <location>
        <begin position="383"/>
        <end position="443"/>
    </location>
</feature>
<organism evidence="3 4">
    <name type="scientific">Dictyostelium purpureum</name>
    <name type="common">Slime mold</name>
    <dbReference type="NCBI Taxonomy" id="5786"/>
    <lineage>
        <taxon>Eukaryota</taxon>
        <taxon>Amoebozoa</taxon>
        <taxon>Evosea</taxon>
        <taxon>Eumycetozoa</taxon>
        <taxon>Dictyostelia</taxon>
        <taxon>Dictyosteliales</taxon>
        <taxon>Dictyosteliaceae</taxon>
        <taxon>Dictyostelium</taxon>
    </lineage>
</organism>
<dbReference type="SMART" id="SM01127">
    <property type="entry name" value="DDHD"/>
    <property type="match status" value="1"/>
</dbReference>
<feature type="compositionally biased region" description="Low complexity" evidence="1">
    <location>
        <begin position="383"/>
        <end position="403"/>
    </location>
</feature>
<dbReference type="FunCoup" id="F1A1F4">
    <property type="interactions" value="100"/>
</dbReference>